<feature type="region of interest" description="Disordered" evidence="1">
    <location>
        <begin position="302"/>
        <end position="327"/>
    </location>
</feature>
<feature type="compositionally biased region" description="Basic and acidic residues" evidence="1">
    <location>
        <begin position="112"/>
        <end position="121"/>
    </location>
</feature>
<evidence type="ECO:0000256" key="1">
    <source>
        <dbReference type="SAM" id="MobiDB-lite"/>
    </source>
</evidence>
<dbReference type="Proteomes" id="UP000735302">
    <property type="component" value="Unassembled WGS sequence"/>
</dbReference>
<accession>A0AAV4D998</accession>
<proteinExistence type="predicted"/>
<dbReference type="AlphaFoldDB" id="A0AAV4D998"/>
<organism evidence="2 3">
    <name type="scientific">Plakobranchus ocellatus</name>
    <dbReference type="NCBI Taxonomy" id="259542"/>
    <lineage>
        <taxon>Eukaryota</taxon>
        <taxon>Metazoa</taxon>
        <taxon>Spiralia</taxon>
        <taxon>Lophotrochozoa</taxon>
        <taxon>Mollusca</taxon>
        <taxon>Gastropoda</taxon>
        <taxon>Heterobranchia</taxon>
        <taxon>Euthyneura</taxon>
        <taxon>Panpulmonata</taxon>
        <taxon>Sacoglossa</taxon>
        <taxon>Placobranchoidea</taxon>
        <taxon>Plakobranchidae</taxon>
        <taxon>Plakobranchus</taxon>
    </lineage>
</organism>
<keyword evidence="3" id="KW-1185">Reference proteome</keyword>
<feature type="compositionally biased region" description="Basic and acidic residues" evidence="1">
    <location>
        <begin position="302"/>
        <end position="326"/>
    </location>
</feature>
<feature type="region of interest" description="Disordered" evidence="1">
    <location>
        <begin position="530"/>
        <end position="557"/>
    </location>
</feature>
<gene>
    <name evidence="2" type="ORF">PoB_006722700</name>
</gene>
<name>A0AAV4D998_9GAST</name>
<evidence type="ECO:0000313" key="3">
    <source>
        <dbReference type="Proteomes" id="UP000735302"/>
    </source>
</evidence>
<feature type="region of interest" description="Disordered" evidence="1">
    <location>
        <begin position="106"/>
        <end position="129"/>
    </location>
</feature>
<comment type="caution">
    <text evidence="2">The sequence shown here is derived from an EMBL/GenBank/DDBJ whole genome shotgun (WGS) entry which is preliminary data.</text>
</comment>
<protein>
    <submittedName>
        <fullName evidence="2">Uncharacterized protein</fullName>
    </submittedName>
</protein>
<feature type="compositionally biased region" description="Basic residues" evidence="1">
    <location>
        <begin position="530"/>
        <end position="544"/>
    </location>
</feature>
<reference evidence="2 3" key="1">
    <citation type="journal article" date="2021" name="Elife">
        <title>Chloroplast acquisition without the gene transfer in kleptoplastic sea slugs, Plakobranchus ocellatus.</title>
        <authorList>
            <person name="Maeda T."/>
            <person name="Takahashi S."/>
            <person name="Yoshida T."/>
            <person name="Shimamura S."/>
            <person name="Takaki Y."/>
            <person name="Nagai Y."/>
            <person name="Toyoda A."/>
            <person name="Suzuki Y."/>
            <person name="Arimoto A."/>
            <person name="Ishii H."/>
            <person name="Satoh N."/>
            <person name="Nishiyama T."/>
            <person name="Hasebe M."/>
            <person name="Maruyama T."/>
            <person name="Minagawa J."/>
            <person name="Obokata J."/>
            <person name="Shigenobu S."/>
        </authorList>
    </citation>
    <scope>NUCLEOTIDE SEQUENCE [LARGE SCALE GENOMIC DNA]</scope>
</reference>
<dbReference type="EMBL" id="BLXT01007636">
    <property type="protein sequence ID" value="GFO40722.1"/>
    <property type="molecule type" value="Genomic_DNA"/>
</dbReference>
<evidence type="ECO:0000313" key="2">
    <source>
        <dbReference type="EMBL" id="GFO40722.1"/>
    </source>
</evidence>
<sequence length="614" mass="70644">MSGQAPLINQLHKIAQLRKRACVSDNELYEMMRSRQVYHVQTDLQKRLGETIRSLEHDRELALSSMLSRKLIFLKQVGKRDRKRKKLIDVKKHMDEILRDEDLEQLGSSHNEVSDAQRGETESSEFDGLFNNRRVRQPGIVQNVLKLKPINPLSKSDSTTEEKSSIFQKMSGIESGIELYLRSRDTSFVAAQRDKVRFATLRANTIASLVPGEQKDGDRIDVNNNSKNKFSDVKFHKDKVHSVLQTGANNMSENYKNVPHLSELLDVPEQFKKCNIATNLDFDAAETFRKVQMPIMREPLKNVSDIKHGESEKEKRKDLNDRDRENFQNGLKIKIPQIQIKPDDEKASTSYIQEHLYKSQLVSHDSEILSTKAKRDQSFETKGENGNQCLSLLKPSPPYLVSKLTKAPTNPPIASHVSSSAAAPHCERACMERTVTMIFVEDSGVEKPKSSFDVDAWLAFIRKKKGYSTTLNDGPLERESDEHKDAIRDSKQRVKFALQRKKLKRPTPPCKTCRERAMEWFREFNKSTARGKKHFATNKSKQSKPGRLPNLKPGFNSNISKRVAEDELRRLPRETTQYLLQRLRENTKTLQEKVHHLCADEYWKLWSNDNAHNA</sequence>